<evidence type="ECO:0000313" key="6">
    <source>
        <dbReference type="EMBL" id="TCU88639.1"/>
    </source>
</evidence>
<dbReference type="NCBIfam" id="TIGR00014">
    <property type="entry name" value="arsC"/>
    <property type="match status" value="1"/>
</dbReference>
<comment type="catalytic activity">
    <reaction evidence="4">
        <text>[glutaredoxin]-dithiol + arsenate + glutathione + H(+) = glutathionyl-S-S-[glutaredoxin] + arsenite + H2O</text>
        <dbReference type="Rhea" id="RHEA:22016"/>
        <dbReference type="Rhea" id="RHEA-COMP:10729"/>
        <dbReference type="Rhea" id="RHEA-COMP:17668"/>
        <dbReference type="ChEBI" id="CHEBI:15377"/>
        <dbReference type="ChEBI" id="CHEBI:15378"/>
        <dbReference type="ChEBI" id="CHEBI:29242"/>
        <dbReference type="ChEBI" id="CHEBI:29950"/>
        <dbReference type="ChEBI" id="CHEBI:48597"/>
        <dbReference type="ChEBI" id="CHEBI:57925"/>
        <dbReference type="ChEBI" id="CHEBI:146199"/>
        <dbReference type="EC" id="1.20.4.1"/>
    </reaction>
</comment>
<dbReference type="EC" id="1.20.4.1" evidence="4"/>
<dbReference type="Proteomes" id="UP000295794">
    <property type="component" value="Unassembled WGS sequence"/>
</dbReference>
<dbReference type="OrthoDB" id="9790554at2"/>
<proteinExistence type="inferred from homology"/>
<dbReference type="InterPro" id="IPR006660">
    <property type="entry name" value="Arsenate_reductase-like"/>
</dbReference>
<reference evidence="6 8" key="2">
    <citation type="submission" date="2019-03" db="EMBL/GenBank/DDBJ databases">
        <title>Genomic Encyclopedia of Type Strains, Phase IV (KMG-IV): sequencing the most valuable type-strain genomes for metagenomic binning, comparative biology and taxonomic classification.</title>
        <authorList>
            <person name="Goeker M."/>
        </authorList>
    </citation>
    <scope>NUCLEOTIDE SEQUENCE [LARGE SCALE GENOMIC DNA]</scope>
    <source>
        <strain evidence="6 8">DSM 3764</strain>
    </source>
</reference>
<gene>
    <name evidence="5" type="primary">yfgD</name>
    <name evidence="6" type="ORF">EV682_103223</name>
    <name evidence="5" type="ORF">NCTC11159_02362</name>
</gene>
<reference evidence="5 7" key="1">
    <citation type="submission" date="2018-06" db="EMBL/GenBank/DDBJ databases">
        <authorList>
            <consortium name="Pathogen Informatics"/>
            <person name="Doyle S."/>
        </authorList>
    </citation>
    <scope>NUCLEOTIDE SEQUENCE [LARGE SCALE GENOMIC DNA]</scope>
    <source>
        <strain evidence="5 7">NCTC11159</strain>
    </source>
</reference>
<sequence length="116" mass="12807">MRLLHNPRCSKSREALAELTARGLSPEIIDYLTHPLDETAIRTLIAQLGIAPLALVRTKEALWQAQFAHAALDDDAIITALAAHPKLIERPILIHHDRAAIGRPIENIFTLLDTPA</sequence>
<evidence type="ECO:0000256" key="1">
    <source>
        <dbReference type="ARBA" id="ARBA00007198"/>
    </source>
</evidence>
<accession>A0A377Q991</accession>
<dbReference type="EMBL" id="SMBT01000003">
    <property type="protein sequence ID" value="TCU88639.1"/>
    <property type="molecule type" value="Genomic_DNA"/>
</dbReference>
<evidence type="ECO:0000256" key="3">
    <source>
        <dbReference type="PROSITE-ProRule" id="PRU01282"/>
    </source>
</evidence>
<dbReference type="PANTHER" id="PTHR30041:SF4">
    <property type="entry name" value="ARSENATE REDUCTASE"/>
    <property type="match status" value="1"/>
</dbReference>
<dbReference type="PANTHER" id="PTHR30041">
    <property type="entry name" value="ARSENATE REDUCTASE"/>
    <property type="match status" value="1"/>
</dbReference>
<evidence type="ECO:0000313" key="8">
    <source>
        <dbReference type="Proteomes" id="UP000295794"/>
    </source>
</evidence>
<dbReference type="InterPro" id="IPR036249">
    <property type="entry name" value="Thioredoxin-like_sf"/>
</dbReference>
<dbReference type="RefSeq" id="WP_115227515.1">
    <property type="nucleotide sequence ID" value="NZ_CAWOLO010000003.1"/>
</dbReference>
<evidence type="ECO:0000256" key="2">
    <source>
        <dbReference type="ARBA" id="ARBA00023002"/>
    </source>
</evidence>
<dbReference type="CDD" id="cd03034">
    <property type="entry name" value="ArsC_ArsC"/>
    <property type="match status" value="1"/>
</dbReference>
<evidence type="ECO:0000313" key="7">
    <source>
        <dbReference type="Proteomes" id="UP000255108"/>
    </source>
</evidence>
<dbReference type="AlphaFoldDB" id="A0A377Q991"/>
<dbReference type="SUPFAM" id="SSF52833">
    <property type="entry name" value="Thioredoxin-like"/>
    <property type="match status" value="1"/>
</dbReference>
<dbReference type="PROSITE" id="PS51353">
    <property type="entry name" value="ARSC"/>
    <property type="match status" value="1"/>
</dbReference>
<dbReference type="Proteomes" id="UP000255108">
    <property type="component" value="Unassembled WGS sequence"/>
</dbReference>
<organism evidence="5 7">
    <name type="scientific">Iodobacter fluviatilis</name>
    <dbReference type="NCBI Taxonomy" id="537"/>
    <lineage>
        <taxon>Bacteria</taxon>
        <taxon>Pseudomonadati</taxon>
        <taxon>Pseudomonadota</taxon>
        <taxon>Betaproteobacteria</taxon>
        <taxon>Neisseriales</taxon>
        <taxon>Chitinibacteraceae</taxon>
        <taxon>Iodobacter</taxon>
    </lineage>
</organism>
<dbReference type="Gene3D" id="3.40.30.10">
    <property type="entry name" value="Glutaredoxin"/>
    <property type="match status" value="1"/>
</dbReference>
<keyword evidence="8" id="KW-1185">Reference proteome</keyword>
<dbReference type="GO" id="GO:0008794">
    <property type="term" value="F:arsenate reductase (glutaredoxin) activity"/>
    <property type="evidence" value="ECO:0007669"/>
    <property type="project" value="UniProtKB-UniRule"/>
</dbReference>
<protein>
    <recommendedName>
        <fullName evidence="4">Arsenate reductase</fullName>
        <ecNumber evidence="4">1.20.4.1</ecNumber>
    </recommendedName>
</protein>
<comment type="similarity">
    <text evidence="1 3 4">Belongs to the ArsC family.</text>
</comment>
<keyword evidence="2 4" id="KW-0560">Oxidoreductase</keyword>
<dbReference type="EMBL" id="UGHR01000001">
    <property type="protein sequence ID" value="STQ91290.1"/>
    <property type="molecule type" value="Genomic_DNA"/>
</dbReference>
<name>A0A377Q991_9NEIS</name>
<evidence type="ECO:0000256" key="4">
    <source>
        <dbReference type="RuleBase" id="RU362029"/>
    </source>
</evidence>
<dbReference type="Pfam" id="PF03960">
    <property type="entry name" value="ArsC"/>
    <property type="match status" value="1"/>
</dbReference>
<dbReference type="InterPro" id="IPR006659">
    <property type="entry name" value="Arsenate_reductase"/>
</dbReference>
<evidence type="ECO:0000313" key="5">
    <source>
        <dbReference type="EMBL" id="STQ91290.1"/>
    </source>
</evidence>